<keyword evidence="2 7" id="KW-0963">Cytoplasm</keyword>
<feature type="domain" description="Pan3 C-terminal knob" evidence="8">
    <location>
        <begin position="405"/>
        <end position="543"/>
    </location>
</feature>
<dbReference type="InterPro" id="IPR041332">
    <property type="entry name" value="Pan3_CK"/>
</dbReference>
<sequence length="547" mass="60736">MDQQGHGGYDDPSTAQPMRPIRQPLQYHLSAPPLPHTSNLHPQHMAQHAYFMSPSLREDLFRRNEAINVSASSVTDLGGTQTRPPQPEEAHVYKDLVALEPDSSGPLPYGSRGNPVTIGGVPTQLLPRHLLPIGANGLISSMGALSQLPISSSGGPLAPSSALGGYPTEVHRATCTLDGKTYVLRRIVGFNLGREKERALEGVERWRRLRCPGVVNVREAFTSWRWGEASIVFVYDFHPLSTTLFAEHLLPRPPRVDPRTGRMQTVDMHVPERKMWSYLCQLASALRQIHKLGLAARCLELGKVLLTGKNRVQINCCSVLDVLTYDPQNPPSAESMANHQAEDLYKLGVLLLCLSSLSSTAGNNIAQSLDNLGRHYSKELKDVVTWLLQSAQEVDRDYGTAKDADELLRLLGPHLADELEASENYSDLLEDSLSRELENARLVRLLCKMGFINERPEYDHDPNWSSTGERYLISLFRDYLFHSVEEGGSGKPVLDLSHLLSNLNRLDAGSEDRIMLTSRDEQSCLVVSYKEIKAAIDSAFSDLSRHG</sequence>
<name>A0A316U7J5_9BASI</name>
<evidence type="ECO:0000313" key="9">
    <source>
        <dbReference type="EMBL" id="PWN21210.1"/>
    </source>
</evidence>
<dbReference type="Gene3D" id="1.10.287.3700">
    <property type="match status" value="1"/>
</dbReference>
<evidence type="ECO:0000313" key="10">
    <source>
        <dbReference type="Proteomes" id="UP000245942"/>
    </source>
</evidence>
<evidence type="ECO:0000259" key="8">
    <source>
        <dbReference type="Pfam" id="PF18101"/>
    </source>
</evidence>
<dbReference type="Proteomes" id="UP000245942">
    <property type="component" value="Unassembled WGS sequence"/>
</dbReference>
<dbReference type="GO" id="GO:0006397">
    <property type="term" value="P:mRNA processing"/>
    <property type="evidence" value="ECO:0007669"/>
    <property type="project" value="UniProtKB-KW"/>
</dbReference>
<evidence type="ECO:0000256" key="3">
    <source>
        <dbReference type="ARBA" id="ARBA00022664"/>
    </source>
</evidence>
<comment type="subcellular location">
    <subcellularLocation>
        <location evidence="1 7">Cytoplasm</location>
    </subcellularLocation>
</comment>
<dbReference type="GO" id="GO:0008143">
    <property type="term" value="F:poly(A) binding"/>
    <property type="evidence" value="ECO:0007669"/>
    <property type="project" value="TreeGrafter"/>
</dbReference>
<evidence type="ECO:0000256" key="7">
    <source>
        <dbReference type="HAMAP-Rule" id="MF_03181"/>
    </source>
</evidence>
<accession>A0A316U7J5</accession>
<dbReference type="AlphaFoldDB" id="A0A316U7J5"/>
<dbReference type="GO" id="GO:0000932">
    <property type="term" value="C:P-body"/>
    <property type="evidence" value="ECO:0007669"/>
    <property type="project" value="TreeGrafter"/>
</dbReference>
<dbReference type="PANTHER" id="PTHR12272">
    <property type="entry name" value="DEADENYLATION COMPLEX SUBUNIT PAN3"/>
    <property type="match status" value="1"/>
</dbReference>
<comment type="domain">
    <text evidence="7">The pseudokinase domain, the coiled-coil (CC), and C-terminal knob domain (CK) form a structural unit (PKC) that forms an extensive high-affinity interaction surface for PAN2.</text>
</comment>
<comment type="function">
    <text evidence="7">Regulatory subunit of the poly(A)-nuclease (PAN) deadenylation complex, one of two cytoplasmic mRNA deadenylases involved in mRNA turnover. PAN specifically shortens poly(A) tails of RNA and the activity is stimulated by poly(A)-binding protein PAB1. PAN deadenylation is followed by rapid degradation of the shortened mRNA tails by the CCR4-NOT complex. Deadenylated mRNAs are then degraded by two alternative mechanisms, namely exosome-mediated 3'-5' exonucleolytic degradation, or deadenlyation-dependent mRNA decaping and subsequent 5'-3' exonucleolytic degradation by XRN1. May also be involved in post-transcriptional maturation of mRNA poly(A) tails. PAN3 acts as a positive regulator for PAN activity, recruiting the catalytic subunit PAN2 to mRNA via its interaction with RNA and with PAB1.</text>
</comment>
<dbReference type="FunFam" id="1.20.5.5160:FF:000002">
    <property type="entry name" value="PAN2-PAN3 deadenylation complex subunit PAN3"/>
    <property type="match status" value="1"/>
</dbReference>
<dbReference type="GO" id="GO:0031251">
    <property type="term" value="C:PAN complex"/>
    <property type="evidence" value="ECO:0007669"/>
    <property type="project" value="UniProtKB-UniRule"/>
</dbReference>
<dbReference type="InterPro" id="IPR011009">
    <property type="entry name" value="Kinase-like_dom_sf"/>
</dbReference>
<dbReference type="OrthoDB" id="204958at2759"/>
<dbReference type="SUPFAM" id="SSF56112">
    <property type="entry name" value="Protein kinase-like (PK-like)"/>
    <property type="match status" value="1"/>
</dbReference>
<feature type="region of interest" description="Knob domain" evidence="7">
    <location>
        <begin position="452"/>
        <end position="547"/>
    </location>
</feature>
<evidence type="ECO:0000256" key="6">
    <source>
        <dbReference type="ARBA" id="ARBA00023054"/>
    </source>
</evidence>
<feature type="coiled-coil region" evidence="7">
    <location>
        <begin position="413"/>
        <end position="451"/>
    </location>
</feature>
<evidence type="ECO:0000256" key="2">
    <source>
        <dbReference type="ARBA" id="ARBA00022490"/>
    </source>
</evidence>
<dbReference type="EMBL" id="KZ819326">
    <property type="protein sequence ID" value="PWN21210.1"/>
    <property type="molecule type" value="Genomic_DNA"/>
</dbReference>
<dbReference type="GO" id="GO:0005524">
    <property type="term" value="F:ATP binding"/>
    <property type="evidence" value="ECO:0007669"/>
    <property type="project" value="UniProtKB-UniRule"/>
</dbReference>
<dbReference type="Gene3D" id="1.10.510.10">
    <property type="entry name" value="Transferase(Phosphotransferase) domain 1"/>
    <property type="match status" value="2"/>
</dbReference>
<comment type="caution">
    <text evidence="7">Lacks conserved residue(s) required for the propagation of feature annotation.</text>
</comment>
<comment type="subunit">
    <text evidence="7">Homodimer. Forms a heterotrimer with a catalytic subunit PAN2 to form the poly(A)-nuclease (PAN) deadenylation complex. Interacts (via PAM-2 motif) with poly(A)-binding protein PAB1 (via PABC domain), conferring substrate specificity of the enzyme complex.</text>
</comment>
<comment type="domain">
    <text evidence="7">The N-terminal zinc finger binds to poly(A) RNA.</text>
</comment>
<dbReference type="FunFam" id="1.10.287.3700:FF:000001">
    <property type="entry name" value="PAN2-PAN3 deadenylation complex subunit PAN3"/>
    <property type="match status" value="1"/>
</dbReference>
<dbReference type="Gene3D" id="1.20.5.5160">
    <property type="match status" value="1"/>
</dbReference>
<dbReference type="STRING" id="1684307.A0A316U7J5"/>
<keyword evidence="6 7" id="KW-0175">Coiled coil</keyword>
<keyword evidence="5 7" id="KW-0067">ATP-binding</keyword>
<keyword evidence="4 7" id="KW-0547">Nucleotide-binding</keyword>
<dbReference type="HAMAP" id="MF_03181">
    <property type="entry name" value="PAN3"/>
    <property type="match status" value="1"/>
</dbReference>
<feature type="binding site" evidence="7">
    <location>
        <position position="185"/>
    </location>
    <ligand>
        <name>ATP</name>
        <dbReference type="ChEBI" id="CHEBI:30616"/>
    </ligand>
</feature>
<comment type="similarity">
    <text evidence="7">Belongs to the protein kinase superfamily. PAN3 family.</text>
</comment>
<feature type="binding site" evidence="7">
    <location>
        <begin position="236"/>
        <end position="243"/>
    </location>
    <ligand>
        <name>ATP</name>
        <dbReference type="ChEBI" id="CHEBI:30616"/>
    </ligand>
</feature>
<keyword evidence="10" id="KW-1185">Reference proteome</keyword>
<dbReference type="InterPro" id="IPR030844">
    <property type="entry name" value="PAN3"/>
</dbReference>
<gene>
    <name evidence="7" type="primary">PAN3</name>
    <name evidence="9" type="ORF">BCV69DRAFT_259531</name>
</gene>
<reference evidence="9 10" key="1">
    <citation type="journal article" date="2018" name="Mol. Biol. Evol.">
        <title>Broad Genomic Sampling Reveals a Smut Pathogenic Ancestry of the Fungal Clade Ustilaginomycotina.</title>
        <authorList>
            <person name="Kijpornyongpan T."/>
            <person name="Mondo S.J."/>
            <person name="Barry K."/>
            <person name="Sandor L."/>
            <person name="Lee J."/>
            <person name="Lipzen A."/>
            <person name="Pangilinan J."/>
            <person name="LaButti K."/>
            <person name="Hainaut M."/>
            <person name="Henrissat B."/>
            <person name="Grigoriev I.V."/>
            <person name="Spatafora J.W."/>
            <person name="Aime M.C."/>
        </authorList>
    </citation>
    <scope>NUCLEOTIDE SEQUENCE [LARGE SCALE GENOMIC DNA]</scope>
    <source>
        <strain evidence="9 10">MCA 4718</strain>
    </source>
</reference>
<organism evidence="9 10">
    <name type="scientific">Pseudomicrostroma glucosiphilum</name>
    <dbReference type="NCBI Taxonomy" id="1684307"/>
    <lineage>
        <taxon>Eukaryota</taxon>
        <taxon>Fungi</taxon>
        <taxon>Dikarya</taxon>
        <taxon>Basidiomycota</taxon>
        <taxon>Ustilaginomycotina</taxon>
        <taxon>Exobasidiomycetes</taxon>
        <taxon>Microstromatales</taxon>
        <taxon>Microstromatales incertae sedis</taxon>
        <taxon>Pseudomicrostroma</taxon>
    </lineage>
</organism>
<evidence type="ECO:0000256" key="4">
    <source>
        <dbReference type="ARBA" id="ARBA00022741"/>
    </source>
</evidence>
<comment type="domain">
    <text evidence="7">Contains a pseudokinase domain. The protein kinase domain is predicted to be catalytically inactive because some of the residues important for catalytic activity are substituted and it lacks the equivalent of the binding site for a peptide substrate. However, it has retained an ATP-binding site and ATP-binding is required for mRNA degradation, stimulating the activity of the PAN2 nuclease in vitro. The nucleotide-binding site is juxtaposed to the RNase active site of PAN2 in the complex and may actually bind nucleosides of a poly(A) RNA rather than ATP, feeding the poly(A)-tail to the active site of the deadenylase and thus increasing the efficiency with which this distributive enzyme degrades oligo(A) RNAs.</text>
</comment>
<protein>
    <recommendedName>
        <fullName evidence="7">PAN2-PAN3 deadenylation complex subunit PAN3</fullName>
    </recommendedName>
    <alternativeName>
        <fullName evidence="7">PAB1P-dependent poly(A)-specific ribonuclease</fullName>
    </alternativeName>
    <alternativeName>
        <fullName evidence="7">Poly(A)-nuclease deadenylation complex subunit 3</fullName>
        <shortName evidence="7">PAN deadenylation complex subunit 3</shortName>
    </alternativeName>
</protein>
<dbReference type="GO" id="GO:0000289">
    <property type="term" value="P:nuclear-transcribed mRNA poly(A) tail shortening"/>
    <property type="evidence" value="ECO:0007669"/>
    <property type="project" value="UniProtKB-UniRule"/>
</dbReference>
<dbReference type="Pfam" id="PF18101">
    <property type="entry name" value="Pan3_CK"/>
    <property type="match status" value="1"/>
</dbReference>
<evidence type="ECO:0000256" key="5">
    <source>
        <dbReference type="ARBA" id="ARBA00022840"/>
    </source>
</evidence>
<keyword evidence="3 7" id="KW-0507">mRNA processing</keyword>
<proteinExistence type="inferred from homology"/>
<evidence type="ECO:0000256" key="1">
    <source>
        <dbReference type="ARBA" id="ARBA00004496"/>
    </source>
</evidence>
<feature type="binding site" evidence="7">
    <location>
        <begin position="302"/>
        <end position="303"/>
    </location>
    <ligand>
        <name>ATP</name>
        <dbReference type="ChEBI" id="CHEBI:30616"/>
    </ligand>
</feature>
<dbReference type="PANTHER" id="PTHR12272:SF11">
    <property type="entry name" value="PAN2-PAN3 DEADENYLATION COMPLEX SUBUNIT PAN3"/>
    <property type="match status" value="1"/>
</dbReference>